<dbReference type="GeneID" id="78527537"/>
<proteinExistence type="predicted"/>
<dbReference type="EMBL" id="BBJS01000055">
    <property type="protein sequence ID" value="GAN15295.1"/>
    <property type="molecule type" value="Genomic_DNA"/>
</dbReference>
<dbReference type="RefSeq" id="WP_167541263.1">
    <property type="nucleotide sequence ID" value="NZ_BBJS01000055.1"/>
</dbReference>
<protein>
    <submittedName>
        <fullName evidence="1">DNA, contig: SP655</fullName>
    </submittedName>
</protein>
<keyword evidence="2" id="KW-1185">Reference proteome</keyword>
<dbReference type="Proteomes" id="UP000032025">
    <property type="component" value="Unassembled WGS sequence"/>
</dbReference>
<name>A0A0C9M576_SPHPI</name>
<reference evidence="1 2" key="1">
    <citation type="submission" date="2014-08" db="EMBL/GenBank/DDBJ databases">
        <title>Whole genome shotgun sequence of Sphingomonas paucimobilis NBRC 13935.</title>
        <authorList>
            <person name="Hosoyama A."/>
            <person name="Hashimoto M."/>
            <person name="Hosoyama Y."/>
            <person name="Noguchi M."/>
            <person name="Uohara A."/>
            <person name="Ohji S."/>
            <person name="Katano-Makiyama Y."/>
            <person name="Ichikawa N."/>
            <person name="Kimura A."/>
            <person name="Yamazoe A."/>
            <person name="Fujita N."/>
        </authorList>
    </citation>
    <scope>NUCLEOTIDE SEQUENCE [LARGE SCALE GENOMIC DNA]</scope>
    <source>
        <strain evidence="1 2">NBRC 13935</strain>
    </source>
</reference>
<organism evidence="1 2">
    <name type="scientific">Sphingomonas paucimobilis NBRC 13935</name>
    <dbReference type="NCBI Taxonomy" id="1219050"/>
    <lineage>
        <taxon>Bacteria</taxon>
        <taxon>Pseudomonadati</taxon>
        <taxon>Pseudomonadota</taxon>
        <taxon>Alphaproteobacteria</taxon>
        <taxon>Sphingomonadales</taxon>
        <taxon>Sphingomonadaceae</taxon>
        <taxon>Sphingomonas</taxon>
    </lineage>
</organism>
<sequence>MTDEQTYYYRRAEAELEQAQRACDPRAVRAHYQLAEAYLGRVAAPTQDASEGRTQ</sequence>
<evidence type="ECO:0000313" key="1">
    <source>
        <dbReference type="EMBL" id="GAN15295.1"/>
    </source>
</evidence>
<evidence type="ECO:0000313" key="2">
    <source>
        <dbReference type="Proteomes" id="UP000032025"/>
    </source>
</evidence>
<comment type="caution">
    <text evidence="1">The sequence shown here is derived from an EMBL/GenBank/DDBJ whole genome shotgun (WGS) entry which is preliminary data.</text>
</comment>
<gene>
    <name evidence="1" type="ORF">SP6_55_00130</name>
</gene>
<accession>A0A0C9M576</accession>
<dbReference type="AlphaFoldDB" id="A0A0C9M576"/>